<organism evidence="2 3">
    <name type="scientific">Liparis tanakae</name>
    <name type="common">Tanaka's snailfish</name>
    <dbReference type="NCBI Taxonomy" id="230148"/>
    <lineage>
        <taxon>Eukaryota</taxon>
        <taxon>Metazoa</taxon>
        <taxon>Chordata</taxon>
        <taxon>Craniata</taxon>
        <taxon>Vertebrata</taxon>
        <taxon>Euteleostomi</taxon>
        <taxon>Actinopterygii</taxon>
        <taxon>Neopterygii</taxon>
        <taxon>Teleostei</taxon>
        <taxon>Neoteleostei</taxon>
        <taxon>Acanthomorphata</taxon>
        <taxon>Eupercaria</taxon>
        <taxon>Perciformes</taxon>
        <taxon>Cottioidei</taxon>
        <taxon>Cottales</taxon>
        <taxon>Liparidae</taxon>
        <taxon>Liparis</taxon>
    </lineage>
</organism>
<dbReference type="Proteomes" id="UP000314294">
    <property type="component" value="Unassembled WGS sequence"/>
</dbReference>
<protein>
    <submittedName>
        <fullName evidence="2">Uncharacterized protein</fullName>
    </submittedName>
</protein>
<feature type="region of interest" description="Disordered" evidence="1">
    <location>
        <begin position="237"/>
        <end position="263"/>
    </location>
</feature>
<accession>A0A4Z2F5E3</accession>
<evidence type="ECO:0000313" key="2">
    <source>
        <dbReference type="EMBL" id="TNN36325.1"/>
    </source>
</evidence>
<comment type="caution">
    <text evidence="2">The sequence shown here is derived from an EMBL/GenBank/DDBJ whole genome shotgun (WGS) entry which is preliminary data.</text>
</comment>
<proteinExistence type="predicted"/>
<evidence type="ECO:0000256" key="1">
    <source>
        <dbReference type="SAM" id="MobiDB-lite"/>
    </source>
</evidence>
<gene>
    <name evidence="2" type="ORF">EYF80_053510</name>
</gene>
<name>A0A4Z2F5E3_9TELE</name>
<dbReference type="AlphaFoldDB" id="A0A4Z2F5E3"/>
<reference evidence="2 3" key="1">
    <citation type="submission" date="2019-03" db="EMBL/GenBank/DDBJ databases">
        <title>First draft genome of Liparis tanakae, snailfish: a comprehensive survey of snailfish specific genes.</title>
        <authorList>
            <person name="Kim W."/>
            <person name="Song I."/>
            <person name="Jeong J.-H."/>
            <person name="Kim D."/>
            <person name="Kim S."/>
            <person name="Ryu S."/>
            <person name="Song J.Y."/>
            <person name="Lee S.K."/>
        </authorList>
    </citation>
    <scope>NUCLEOTIDE SEQUENCE [LARGE SCALE GENOMIC DNA]</scope>
    <source>
        <tissue evidence="2">Muscle</tissue>
    </source>
</reference>
<dbReference type="EMBL" id="SRLO01001632">
    <property type="protein sequence ID" value="TNN36325.1"/>
    <property type="molecule type" value="Genomic_DNA"/>
</dbReference>
<evidence type="ECO:0000313" key="3">
    <source>
        <dbReference type="Proteomes" id="UP000314294"/>
    </source>
</evidence>
<feature type="compositionally biased region" description="Low complexity" evidence="1">
    <location>
        <begin position="253"/>
        <end position="263"/>
    </location>
</feature>
<sequence length="295" mass="31042">MSLRSGRRTNDCLEIPTWQKKGGNKSVKEISKVVSVGGLVVPSERSSGLPGSSSSTGTLMSWNLVPWSFTGVSSSSSSSFSGAVSSLVSSAGLRSPPVSLSCLLLLLLFLAELIFPTLRNLEKILGCFPDGLSQLSLDLFFPFPSASLAALSPFPSPPFSSAPFSFFVFSFSAPSSSSLSPVAAMSPTDFLLERVRGLSSSASAFLDLTDLGFFLALPTSVSLFLLPLTWPSSSSSEGLLDSGAEPPLDPERTSSSSFTSASRASSLSDSCSFLMVAQASWMYPRMHCSTSWASC</sequence>
<keyword evidence="3" id="KW-1185">Reference proteome</keyword>